<keyword evidence="4" id="KW-1185">Reference proteome</keyword>
<keyword evidence="2" id="KW-0812">Transmembrane</keyword>
<dbReference type="PATRIC" id="fig|1214101.3.peg.7530"/>
<feature type="transmembrane region" description="Helical" evidence="2">
    <location>
        <begin position="83"/>
        <end position="103"/>
    </location>
</feature>
<organism evidence="3 4">
    <name type="scientific">Streptomyces davaonensis (strain DSM 101723 / JCM 4913 / KCC S-0913 / 768)</name>
    <dbReference type="NCBI Taxonomy" id="1214101"/>
    <lineage>
        <taxon>Bacteria</taxon>
        <taxon>Bacillati</taxon>
        <taxon>Actinomycetota</taxon>
        <taxon>Actinomycetes</taxon>
        <taxon>Kitasatosporales</taxon>
        <taxon>Streptomycetaceae</taxon>
        <taxon>Streptomyces</taxon>
    </lineage>
</organism>
<sequence length="107" mass="11368">MAAGPESGASDPVIRVGPADRARRPERVDSLPYLHPALARCGGECCRRSGTWSLIALIAALAWVLTVGEALDMGIEPGKMGRALPLFLALWLTMMAAMMLPSVPPSR</sequence>
<accession>K4R6F7</accession>
<reference evidence="3 4" key="1">
    <citation type="journal article" date="2012" name="J. Bacteriol.">
        <title>Genome sequence of the bacterium Streptomyces davawensis JCM 4913 and heterologous production of the unique antibiotic roseoflavin.</title>
        <authorList>
            <person name="Jankowitsch F."/>
            <person name="Schwarz J."/>
            <person name="Ruckert C."/>
            <person name="Gust B."/>
            <person name="Szczepanowski R."/>
            <person name="Blom J."/>
            <person name="Pelzer S."/>
            <person name="Kalinowski J."/>
            <person name="Mack M."/>
        </authorList>
    </citation>
    <scope>NUCLEOTIDE SEQUENCE [LARGE SCALE GENOMIC DNA]</scope>
    <source>
        <strain evidence="4">DSM 101723 / JCM 4913 / KCC S-0913 / 768</strain>
    </source>
</reference>
<protein>
    <submittedName>
        <fullName evidence="3">Putative membrane protein</fullName>
    </submittedName>
</protein>
<dbReference type="Proteomes" id="UP000008043">
    <property type="component" value="Chromosome"/>
</dbReference>
<feature type="region of interest" description="Disordered" evidence="1">
    <location>
        <begin position="1"/>
        <end position="21"/>
    </location>
</feature>
<feature type="transmembrane region" description="Helical" evidence="2">
    <location>
        <begin position="52"/>
        <end position="71"/>
    </location>
</feature>
<proteinExistence type="predicted"/>
<dbReference type="KEGG" id="sdv:BN159_7432"/>
<dbReference type="EMBL" id="HE971709">
    <property type="protein sequence ID" value="CCK31811.1"/>
    <property type="molecule type" value="Genomic_DNA"/>
</dbReference>
<evidence type="ECO:0000256" key="1">
    <source>
        <dbReference type="SAM" id="MobiDB-lite"/>
    </source>
</evidence>
<keyword evidence="2" id="KW-0472">Membrane</keyword>
<gene>
    <name evidence="3" type="ORF">BN159_7432</name>
</gene>
<dbReference type="AlphaFoldDB" id="K4R6F7"/>
<name>K4R6F7_STRDJ</name>
<evidence type="ECO:0000256" key="2">
    <source>
        <dbReference type="SAM" id="Phobius"/>
    </source>
</evidence>
<dbReference type="STRING" id="1214101.BN159_7432"/>
<evidence type="ECO:0000313" key="3">
    <source>
        <dbReference type="EMBL" id="CCK31811.1"/>
    </source>
</evidence>
<keyword evidence="2" id="KW-1133">Transmembrane helix</keyword>
<dbReference type="HOGENOM" id="CLU_2208495_0_0_11"/>
<evidence type="ECO:0000313" key="4">
    <source>
        <dbReference type="Proteomes" id="UP000008043"/>
    </source>
</evidence>